<dbReference type="EMBL" id="LQPK01000018">
    <property type="protein sequence ID" value="ORW30092.1"/>
    <property type="molecule type" value="Genomic_DNA"/>
</dbReference>
<feature type="domain" description="Large ribosomal subunit protein bL12 C-terminal" evidence="1">
    <location>
        <begin position="59"/>
        <end position="85"/>
    </location>
</feature>
<protein>
    <recommendedName>
        <fullName evidence="1">Large ribosomal subunit protein bL12 C-terminal domain-containing protein</fullName>
    </recommendedName>
</protein>
<accession>A0A1X2AAK0</accession>
<organism evidence="3 4">
    <name type="scientific">Mycobacterium paraense</name>
    <dbReference type="NCBI Taxonomy" id="767916"/>
    <lineage>
        <taxon>Bacteria</taxon>
        <taxon>Bacillati</taxon>
        <taxon>Actinomycetota</taxon>
        <taxon>Actinomycetes</taxon>
        <taxon>Mycobacteriales</taxon>
        <taxon>Mycobacteriaceae</taxon>
        <taxon>Mycobacterium</taxon>
        <taxon>Mycobacterium simiae complex</taxon>
    </lineage>
</organism>
<name>A0A1X2AAK0_9MYCO</name>
<dbReference type="EMBL" id="LQPN01000044">
    <property type="protein sequence ID" value="ORW47081.1"/>
    <property type="molecule type" value="Genomic_DNA"/>
</dbReference>
<evidence type="ECO:0000313" key="3">
    <source>
        <dbReference type="EMBL" id="ORW47081.1"/>
    </source>
</evidence>
<evidence type="ECO:0000259" key="1">
    <source>
        <dbReference type="Pfam" id="PF00542"/>
    </source>
</evidence>
<dbReference type="Gene3D" id="3.30.1390.10">
    <property type="match status" value="1"/>
</dbReference>
<evidence type="ECO:0000313" key="2">
    <source>
        <dbReference type="EMBL" id="ORW30092.1"/>
    </source>
</evidence>
<comment type="caution">
    <text evidence="3">The sequence shown here is derived from an EMBL/GenBank/DDBJ whole genome shotgun (WGS) entry which is preliminary data.</text>
</comment>
<dbReference type="GO" id="GO:0003735">
    <property type="term" value="F:structural constituent of ribosome"/>
    <property type="evidence" value="ECO:0007669"/>
    <property type="project" value="InterPro"/>
</dbReference>
<reference evidence="2" key="3">
    <citation type="submission" date="2016-01" db="EMBL/GenBank/DDBJ databases">
        <authorList>
            <person name="Ana R.F.D.C."/>
            <person name="Tarcisio F."/>
            <person name="Maria L.L."/>
            <person name="Monica P."/>
            <person name="Wana L.O.D.C."/>
            <person name="Elisabetta G."/>
            <person name="Jeann R.D.C.B."/>
            <person name="Veronica D.S."/>
            <person name="Karla V.B.L."/>
            <person name="Roberto B."/>
            <person name="Antonella G."/>
            <person name="Anna F."/>
            <person name="Alessandro M."/>
            <person name="Pamela F."/>
            <person name="Francesca D.L."/>
            <person name="Giulia F.S."/>
            <person name="Sara T."/>
            <person name="Fabio R."/>
            <person name="Olivier J."/>
            <person name="Nicola S."/>
            <person name="Enrico T."/>
        </authorList>
    </citation>
    <scope>NUCLEOTIDE SEQUENCE</scope>
    <source>
        <strain evidence="2">FI-07156</strain>
    </source>
</reference>
<gene>
    <name evidence="3" type="ORF">AWB90_14120</name>
    <name evidence="2" type="ORF">AWB91_22215</name>
</gene>
<keyword evidence="5" id="KW-1185">Reference proteome</keyword>
<evidence type="ECO:0000313" key="5">
    <source>
        <dbReference type="Proteomes" id="UP000193801"/>
    </source>
</evidence>
<dbReference type="InterPro" id="IPR013823">
    <property type="entry name" value="Ribosomal_bL12_C"/>
</dbReference>
<dbReference type="GO" id="GO:0006412">
    <property type="term" value="P:translation"/>
    <property type="evidence" value="ECO:0007669"/>
    <property type="project" value="InterPro"/>
</dbReference>
<dbReference type="Pfam" id="PF00542">
    <property type="entry name" value="Ribosomal_L12"/>
    <property type="match status" value="1"/>
</dbReference>
<sequence length="86" mass="9069">MIEDAHLYRRIALLEHQVRLLSERLGVPCPTFGSDVGATASGVLEGGVPSEVVALARSGNAIAAIKLFRELTGAGLREAKEVVDSL</sequence>
<dbReference type="STRING" id="767916.AWB91_22215"/>
<dbReference type="Proteomes" id="UP000193801">
    <property type="component" value="Unassembled WGS sequence"/>
</dbReference>
<reference evidence="4 5" key="1">
    <citation type="journal article" date="2015" name="Emerg. Microbes Infect.">
        <title>Characterization of 17 strains belonging to the Mycobacterium simiae complex and description of Mycobacterium paraense sp. nov.</title>
        <authorList>
            <person name="Fusco da Costa A.R."/>
            <person name="Fedrizzi T."/>
            <person name="Lopes M.L."/>
            <person name="Pecorari M."/>
            <person name="Oliveira da Costa W.L."/>
            <person name="Giacobazzi E."/>
            <person name="da Costa Bahia J.R."/>
            <person name="De Sanctis V."/>
            <person name="Batista Lima K.V."/>
            <person name="Bertorelli R."/>
            <person name="Grottola A."/>
            <person name="Fabio A."/>
            <person name="Mariottini A."/>
            <person name="Ferretti P."/>
            <person name="Di Leva F."/>
            <person name="Fregni Serpini G."/>
            <person name="Tagliazucchi S."/>
            <person name="Rumpianesi F."/>
            <person name="Jousson O."/>
            <person name="Segata N."/>
            <person name="Tortoli E."/>
        </authorList>
    </citation>
    <scope>NUCLEOTIDE SEQUENCE [LARGE SCALE GENOMIC DNA]</scope>
    <source>
        <strain evidence="2 5">FI-07156</strain>
        <strain evidence="3 4">IEC33</strain>
    </source>
</reference>
<proteinExistence type="predicted"/>
<dbReference type="AlphaFoldDB" id="A0A1X2AAK0"/>
<dbReference type="Proteomes" id="UP000193285">
    <property type="component" value="Unassembled WGS sequence"/>
</dbReference>
<evidence type="ECO:0000313" key="4">
    <source>
        <dbReference type="Proteomes" id="UP000193285"/>
    </source>
</evidence>
<dbReference type="RefSeq" id="WP_085098094.1">
    <property type="nucleotide sequence ID" value="NZ_JACKVQ010000011.1"/>
</dbReference>
<dbReference type="InterPro" id="IPR014719">
    <property type="entry name" value="Ribosomal_bL12_C/ClpS-like"/>
</dbReference>
<reference evidence="3" key="2">
    <citation type="submission" date="2016-01" db="EMBL/GenBank/DDBJ databases">
        <authorList>
            <person name="Oliw E.H."/>
        </authorList>
    </citation>
    <scope>NUCLEOTIDE SEQUENCE</scope>
    <source>
        <strain evidence="3">IEC33</strain>
    </source>
</reference>
<dbReference type="OrthoDB" id="3298842at2"/>